<dbReference type="GO" id="GO:0000209">
    <property type="term" value="P:protein polyubiquitination"/>
    <property type="evidence" value="ECO:0007669"/>
    <property type="project" value="InterPro"/>
</dbReference>
<feature type="active site" description="Glycyl thioester intermediate" evidence="5">
    <location>
        <position position="1378"/>
    </location>
</feature>
<dbReference type="InterPro" id="IPR000569">
    <property type="entry name" value="HECT_dom"/>
</dbReference>
<feature type="region of interest" description="Disordered" evidence="6">
    <location>
        <begin position="430"/>
        <end position="531"/>
    </location>
</feature>
<evidence type="ECO:0000256" key="1">
    <source>
        <dbReference type="ARBA" id="ARBA00000885"/>
    </source>
</evidence>
<evidence type="ECO:0000256" key="4">
    <source>
        <dbReference type="ARBA" id="ARBA00022786"/>
    </source>
</evidence>
<evidence type="ECO:0000256" key="3">
    <source>
        <dbReference type="ARBA" id="ARBA00022679"/>
    </source>
</evidence>
<feature type="region of interest" description="Disordered" evidence="6">
    <location>
        <begin position="1"/>
        <end position="45"/>
    </location>
</feature>
<dbReference type="PROSITE" id="PS50237">
    <property type="entry name" value="HECT"/>
    <property type="match status" value="1"/>
</dbReference>
<name>A0A401KM88_ASPAW</name>
<accession>A0A401KM88</accession>
<dbReference type="InterPro" id="IPR044611">
    <property type="entry name" value="E3A/B/C-like"/>
</dbReference>
<keyword evidence="8" id="KW-0436">Ligase</keyword>
<feature type="compositionally biased region" description="Basic and acidic residues" evidence="6">
    <location>
        <begin position="321"/>
        <end position="333"/>
    </location>
</feature>
<feature type="region of interest" description="Disordered" evidence="6">
    <location>
        <begin position="313"/>
        <end position="377"/>
    </location>
</feature>
<dbReference type="FunFam" id="3.30.2410.10:FF:000003">
    <property type="entry name" value="probable E3 ubiquitin-protein ligase HERC4 isoform X1"/>
    <property type="match status" value="1"/>
</dbReference>
<dbReference type="Gene3D" id="3.30.2410.10">
    <property type="entry name" value="Hect, E3 ligase catalytic domain"/>
    <property type="match status" value="1"/>
</dbReference>
<dbReference type="SMART" id="SM00119">
    <property type="entry name" value="HECTc"/>
    <property type="match status" value="1"/>
</dbReference>
<dbReference type="Pfam" id="PF00632">
    <property type="entry name" value="HECT"/>
    <property type="match status" value="2"/>
</dbReference>
<comment type="caution">
    <text evidence="8">The sequence shown here is derived from an EMBL/GenBank/DDBJ whole genome shotgun (WGS) entry which is preliminary data.</text>
</comment>
<feature type="compositionally biased region" description="Basic residues" evidence="6">
    <location>
        <begin position="445"/>
        <end position="454"/>
    </location>
</feature>
<keyword evidence="9" id="KW-1185">Reference proteome</keyword>
<feature type="compositionally biased region" description="Polar residues" evidence="6">
    <location>
        <begin position="352"/>
        <end position="377"/>
    </location>
</feature>
<evidence type="ECO:0000256" key="6">
    <source>
        <dbReference type="SAM" id="MobiDB-lite"/>
    </source>
</evidence>
<keyword evidence="3" id="KW-0808">Transferase</keyword>
<sequence>MAHEGGRRVQADSSPELVLAPEAPPNARDISLARTPDPRNNESHTHLHLEFDPYLRCADLQIERESVKMTRLRGASVSSYEVSHGGIDRPQFHRSKLPPNAPDVIAQNTVDISDPAQVLLWCRDERRRQFNLLVRRYKNQLLYGCQDPGCQTPTCASYRKRVTEGPFRRYTELSARTLACYLASLDNAEDGLCRNLSRVPHELSPHEYQRRSKRRSRALPSNEPARECTEPRTGDHTGVDGVLRSSSVRNVKSPSTNDRNGRSLSPCVESQDQSAVTPEEAPATQRMKDPKSFTQNLFDTLSLRMIEWLPLRRSPSSLGPDSDHIDTRPESRSPKPGWDETQPYSNKPRPNLTRQRTPQHTVPANGAPQTPSSRHGNGQLTALELRLPNQQVKRLSLTDVDQWRQNPRTSLEEKSYQELKPARKLTVNTHVNSDETHNVPSPPALRHRPQKHRGRTADGNCALPQEQQKKGRRVSWDGAKYLNNVLLDESDKPEPQSDEQPPPETESPSARKPKRRSPTHRSAMSSIQSISHLTDEIIDGMTQMMILSEDEAELWKEELTYMESTGSFEESEWRFATPRQREVFSFVSQSVFYALGNTKQLLLSFRQKSAGPIGMSEGHPKPKLDLQQLQPSLRKLLRICPRDIVFHSLWSAAETLFIPPKELSMSGKLSRRSSYNSSNAASSAPIIRRSDSEGNEHFTDANAADVATLTIFALASSLPEIDAPTWRAILQMRAAGGVSSSSDMQKLSVPRARLVVETTDMLEHELALRLLDRLVRALTARLAFHEISKARQVYSRDLPKQRKNSVLDLIVNNLSEHYGAMTAAIGDLDHTPPPGAPAFIAEWLRTLLLKEWDGNPELSKSSSAGGAVQILSLLYKERSRLGLIPEDFHTPFLSDRLEPLDMPVEWMGSLPNNKTMHLLSYPFLFPPSALVIYFRALNYAAMSKYYEAAMTTTRHVTQTAFGPIQVQDDVGLLAQLKTSMSTYLVLMVRRDNILRDALNQLWRRERRELMRPLKVQMGMDEGEEGLDHGGVQQEFFRVLMAEALDPSFGMFTTDARTRISWFQPCSWEPLYKFELLGLLMSLAVYNGLTLPVNFPTAFYRKLLGLKVKHLEHIQDGWPELTKGLGDLLTWEDGDVGDIFMRTYEFSFEAFGVVETVDMQKVDKDAPWPVSSTPARARSGSRSLGYSPPWSEVRHFADHADLSPPSSMAAETAGSYGEATKPIDTLVPAQSPTPPADEASLVTNSNRAQFVKDYIFWLTDKSVRPQFEAFAQGFYTCLDRTALSIFTPEALKTVVEGIQTIDIRELERHARYEGGFDPSHRVIRDFWSVVRRYPAEKKAQLLEFVTASDRVPVNGIASIMFVIQKNGVGDARLPTSLTCFGRLLLPEYSSRSVLEEKLSKALENARGFGVA</sequence>
<feature type="compositionally biased region" description="Basic and acidic residues" evidence="6">
    <location>
        <begin position="1"/>
        <end position="10"/>
    </location>
</feature>
<dbReference type="SUPFAM" id="SSF56204">
    <property type="entry name" value="Hect, E3 ligase catalytic domain"/>
    <property type="match status" value="1"/>
</dbReference>
<dbReference type="PANTHER" id="PTHR45700">
    <property type="entry name" value="UBIQUITIN-PROTEIN LIGASE E3C"/>
    <property type="match status" value="1"/>
</dbReference>
<organism evidence="8 9">
    <name type="scientific">Aspergillus awamori</name>
    <name type="common">Black koji mold</name>
    <dbReference type="NCBI Taxonomy" id="105351"/>
    <lineage>
        <taxon>Eukaryota</taxon>
        <taxon>Fungi</taxon>
        <taxon>Dikarya</taxon>
        <taxon>Ascomycota</taxon>
        <taxon>Pezizomycotina</taxon>
        <taxon>Eurotiomycetes</taxon>
        <taxon>Eurotiomycetidae</taxon>
        <taxon>Eurotiales</taxon>
        <taxon>Aspergillaceae</taxon>
        <taxon>Aspergillus</taxon>
    </lineage>
</organism>
<feature type="compositionally biased region" description="Basic and acidic residues" evidence="6">
    <location>
        <begin position="224"/>
        <end position="238"/>
    </location>
</feature>
<feature type="compositionally biased region" description="Polar residues" evidence="6">
    <location>
        <begin position="520"/>
        <end position="531"/>
    </location>
</feature>
<dbReference type="STRING" id="105351.A0A401KM88"/>
<dbReference type="EMBL" id="BDHI01000007">
    <property type="protein sequence ID" value="GCB20369.1"/>
    <property type="molecule type" value="Genomic_DNA"/>
</dbReference>
<feature type="compositionally biased region" description="Polar residues" evidence="6">
    <location>
        <begin position="244"/>
        <end position="258"/>
    </location>
</feature>
<dbReference type="InterPro" id="IPR032353">
    <property type="entry name" value="AZUL"/>
</dbReference>
<feature type="compositionally biased region" description="Basic and acidic residues" evidence="6">
    <location>
        <begin position="36"/>
        <end position="45"/>
    </location>
</feature>
<dbReference type="GO" id="GO:0061630">
    <property type="term" value="F:ubiquitin protein ligase activity"/>
    <property type="evidence" value="ECO:0007669"/>
    <property type="project" value="UniProtKB-EC"/>
</dbReference>
<evidence type="ECO:0000313" key="9">
    <source>
        <dbReference type="Proteomes" id="UP000286921"/>
    </source>
</evidence>
<evidence type="ECO:0000259" key="7">
    <source>
        <dbReference type="PROSITE" id="PS50237"/>
    </source>
</evidence>
<comment type="catalytic activity">
    <reaction evidence="1">
        <text>S-ubiquitinyl-[E2 ubiquitin-conjugating enzyme]-L-cysteine + [acceptor protein]-L-lysine = [E2 ubiquitin-conjugating enzyme]-L-cysteine + N(6)-ubiquitinyl-[acceptor protein]-L-lysine.</text>
        <dbReference type="EC" id="2.3.2.26"/>
    </reaction>
</comment>
<dbReference type="Gene3D" id="3.90.1750.10">
    <property type="entry name" value="Hect, E3 ligase catalytic domains"/>
    <property type="match status" value="1"/>
</dbReference>
<dbReference type="EC" id="2.3.2.26" evidence="2"/>
<evidence type="ECO:0000256" key="2">
    <source>
        <dbReference type="ARBA" id="ARBA00012485"/>
    </source>
</evidence>
<feature type="domain" description="HECT" evidence="7">
    <location>
        <begin position="1005"/>
        <end position="1410"/>
    </location>
</feature>
<dbReference type="InterPro" id="IPR035983">
    <property type="entry name" value="Hect_E3_ubiquitin_ligase"/>
</dbReference>
<gene>
    <name evidence="8" type="ORF">AAWM_03254</name>
</gene>
<dbReference type="InterPro" id="IPR042556">
    <property type="entry name" value="AZUL_sf"/>
</dbReference>
<dbReference type="Pfam" id="PF16558">
    <property type="entry name" value="AZUL"/>
    <property type="match status" value="1"/>
</dbReference>
<dbReference type="GO" id="GO:0016874">
    <property type="term" value="F:ligase activity"/>
    <property type="evidence" value="ECO:0007669"/>
    <property type="project" value="UniProtKB-KW"/>
</dbReference>
<keyword evidence="4 5" id="KW-0833">Ubl conjugation pathway</keyword>
<evidence type="ECO:0000313" key="8">
    <source>
        <dbReference type="EMBL" id="GCB20369.1"/>
    </source>
</evidence>
<evidence type="ECO:0000256" key="5">
    <source>
        <dbReference type="PROSITE-ProRule" id="PRU00104"/>
    </source>
</evidence>
<proteinExistence type="predicted"/>
<dbReference type="Gene3D" id="6.10.130.10">
    <property type="entry name" value="Ubiquitin-protein ligase E3A, N-terminal zinc-binding domain (AZUL)"/>
    <property type="match status" value="1"/>
</dbReference>
<protein>
    <recommendedName>
        <fullName evidence="2">HECT-type E3 ubiquitin transferase</fullName>
        <ecNumber evidence="2">2.3.2.26</ecNumber>
    </recommendedName>
</protein>
<dbReference type="Proteomes" id="UP000286921">
    <property type="component" value="Unassembled WGS sequence"/>
</dbReference>
<feature type="region of interest" description="Disordered" evidence="6">
    <location>
        <begin position="204"/>
        <end position="292"/>
    </location>
</feature>
<reference evidence="8 9" key="1">
    <citation type="submission" date="2016-09" db="EMBL/GenBank/DDBJ databases">
        <title>Aspergillus awamori IFM 58123T.</title>
        <authorList>
            <person name="Kusuya Y."/>
            <person name="Shimizu M."/>
            <person name="Takahashi H."/>
            <person name="Yaguchi T."/>
        </authorList>
    </citation>
    <scope>NUCLEOTIDE SEQUENCE [LARGE SCALE GENOMIC DNA]</scope>
    <source>
        <strain evidence="8 9">IFM 58123</strain>
    </source>
</reference>